<proteinExistence type="predicted"/>
<protein>
    <recommendedName>
        <fullName evidence="4">Lipoprotein</fullName>
    </recommendedName>
</protein>
<evidence type="ECO:0008006" key="4">
    <source>
        <dbReference type="Google" id="ProtNLM"/>
    </source>
</evidence>
<evidence type="ECO:0000313" key="2">
    <source>
        <dbReference type="EMBL" id="QHI68702.1"/>
    </source>
</evidence>
<accession>A0A6P1M3M8</accession>
<evidence type="ECO:0000256" key="1">
    <source>
        <dbReference type="SAM" id="SignalP"/>
    </source>
</evidence>
<dbReference type="EMBL" id="CP047593">
    <property type="protein sequence ID" value="QHI68702.1"/>
    <property type="molecule type" value="Genomic_DNA"/>
</dbReference>
<dbReference type="Proteomes" id="UP000464954">
    <property type="component" value="Chromosome"/>
</dbReference>
<evidence type="ECO:0000313" key="3">
    <source>
        <dbReference type="Proteomes" id="UP000464954"/>
    </source>
</evidence>
<dbReference type="AlphaFoldDB" id="A0A6P1M3M8"/>
<organism evidence="2 3">
    <name type="scientific">Tichowtungia aerotolerans</name>
    <dbReference type="NCBI Taxonomy" id="2697043"/>
    <lineage>
        <taxon>Bacteria</taxon>
        <taxon>Pseudomonadati</taxon>
        <taxon>Kiritimatiellota</taxon>
        <taxon>Tichowtungiia</taxon>
        <taxon>Tichowtungiales</taxon>
        <taxon>Tichowtungiaceae</taxon>
        <taxon>Tichowtungia</taxon>
    </lineage>
</organism>
<keyword evidence="3" id="KW-1185">Reference proteome</keyword>
<sequence>MKLWPSVVLLLCLSVVAGCMYASIPNYASHYYDDWYGEFHSEIRYLRSDEVYQFQVGYEDPSSGKLSGFQLPEDQIPILPRFIQVNVEGIEFDLHELTPEMISSVSFLGPRKAGFFKYGDSVSYMTKGLTVHFYNDKPVYFHFNGTDIVFRNTQTGESGSLPMSVRKMKSIFGTPSRTKKEVVL</sequence>
<dbReference type="KEGG" id="taer:GT409_04320"/>
<gene>
    <name evidence="2" type="ORF">GT409_04320</name>
</gene>
<dbReference type="PROSITE" id="PS51257">
    <property type="entry name" value="PROKAR_LIPOPROTEIN"/>
    <property type="match status" value="1"/>
</dbReference>
<name>A0A6P1M3M8_9BACT</name>
<feature type="signal peptide" evidence="1">
    <location>
        <begin position="1"/>
        <end position="28"/>
    </location>
</feature>
<dbReference type="RefSeq" id="WP_160627281.1">
    <property type="nucleotide sequence ID" value="NZ_CP047593.1"/>
</dbReference>
<reference evidence="2 3" key="1">
    <citation type="submission" date="2020-01" db="EMBL/GenBank/DDBJ databases">
        <title>Ponticoccus aerotolerans gen. nov., sp. nov., an anaerobic bacterium and proposal of Ponticoccusceae fam. nov., Ponticoccusles ord. nov. and Ponticoccuse classis nov. in the phylum Kiritimatiellaeota.</title>
        <authorList>
            <person name="Zhou L.Y."/>
            <person name="Du Z.J."/>
        </authorList>
    </citation>
    <scope>NUCLEOTIDE SEQUENCE [LARGE SCALE GENOMIC DNA]</scope>
    <source>
        <strain evidence="2 3">S-5007</strain>
    </source>
</reference>
<keyword evidence="1" id="KW-0732">Signal</keyword>
<feature type="chain" id="PRO_5026743332" description="Lipoprotein" evidence="1">
    <location>
        <begin position="29"/>
        <end position="184"/>
    </location>
</feature>